<dbReference type="AlphaFoldDB" id="K1QZP8"/>
<gene>
    <name evidence="1" type="ORF">CGI_10019871</name>
</gene>
<accession>K1QZP8</accession>
<organism evidence="1">
    <name type="scientific">Magallana gigas</name>
    <name type="common">Pacific oyster</name>
    <name type="synonym">Crassostrea gigas</name>
    <dbReference type="NCBI Taxonomy" id="29159"/>
    <lineage>
        <taxon>Eukaryota</taxon>
        <taxon>Metazoa</taxon>
        <taxon>Spiralia</taxon>
        <taxon>Lophotrochozoa</taxon>
        <taxon>Mollusca</taxon>
        <taxon>Bivalvia</taxon>
        <taxon>Autobranchia</taxon>
        <taxon>Pteriomorphia</taxon>
        <taxon>Ostreida</taxon>
        <taxon>Ostreoidea</taxon>
        <taxon>Ostreidae</taxon>
        <taxon>Magallana</taxon>
    </lineage>
</organism>
<evidence type="ECO:0000313" key="1">
    <source>
        <dbReference type="EMBL" id="EKC26951.1"/>
    </source>
</evidence>
<dbReference type="InParanoid" id="K1QZP8"/>
<name>K1QZP8_MAGGI</name>
<dbReference type="EMBL" id="JH816673">
    <property type="protein sequence ID" value="EKC26951.1"/>
    <property type="molecule type" value="Genomic_DNA"/>
</dbReference>
<protein>
    <submittedName>
        <fullName evidence="1">Uncharacterized protein</fullName>
    </submittedName>
</protein>
<dbReference type="HOGENOM" id="CLU_2063718_0_0_1"/>
<sequence length="119" mass="13568">MFQDSSCKGKMQVCSPWSEQFGWTTWGLQCHPLKKLHSIFDRGEQTTDGPKDVLGHLCCYMDCAPAMRKYPNFEEAHTKVFRISFEIAYRFVTRSWYGGSVNRKPTPAAVLCTIHAISA</sequence>
<proteinExistence type="predicted"/>
<reference evidence="1" key="1">
    <citation type="journal article" date="2012" name="Nature">
        <title>The oyster genome reveals stress adaptation and complexity of shell formation.</title>
        <authorList>
            <person name="Zhang G."/>
            <person name="Fang X."/>
            <person name="Guo X."/>
            <person name="Li L."/>
            <person name="Luo R."/>
            <person name="Xu F."/>
            <person name="Yang P."/>
            <person name="Zhang L."/>
            <person name="Wang X."/>
            <person name="Qi H."/>
            <person name="Xiong Z."/>
            <person name="Que H."/>
            <person name="Xie Y."/>
            <person name="Holland P.W."/>
            <person name="Paps J."/>
            <person name="Zhu Y."/>
            <person name="Wu F."/>
            <person name="Chen Y."/>
            <person name="Wang J."/>
            <person name="Peng C."/>
            <person name="Meng J."/>
            <person name="Yang L."/>
            <person name="Liu J."/>
            <person name="Wen B."/>
            <person name="Zhang N."/>
            <person name="Huang Z."/>
            <person name="Zhu Q."/>
            <person name="Feng Y."/>
            <person name="Mount A."/>
            <person name="Hedgecock D."/>
            <person name="Xu Z."/>
            <person name="Liu Y."/>
            <person name="Domazet-Loso T."/>
            <person name="Du Y."/>
            <person name="Sun X."/>
            <person name="Zhang S."/>
            <person name="Liu B."/>
            <person name="Cheng P."/>
            <person name="Jiang X."/>
            <person name="Li J."/>
            <person name="Fan D."/>
            <person name="Wang W."/>
            <person name="Fu W."/>
            <person name="Wang T."/>
            <person name="Wang B."/>
            <person name="Zhang J."/>
            <person name="Peng Z."/>
            <person name="Li Y."/>
            <person name="Li N."/>
            <person name="Wang J."/>
            <person name="Chen M."/>
            <person name="He Y."/>
            <person name="Tan F."/>
            <person name="Song X."/>
            <person name="Zheng Q."/>
            <person name="Huang R."/>
            <person name="Yang H."/>
            <person name="Du X."/>
            <person name="Chen L."/>
            <person name="Yang M."/>
            <person name="Gaffney P.M."/>
            <person name="Wang S."/>
            <person name="Luo L."/>
            <person name="She Z."/>
            <person name="Ming Y."/>
            <person name="Huang W."/>
            <person name="Zhang S."/>
            <person name="Huang B."/>
            <person name="Zhang Y."/>
            <person name="Qu T."/>
            <person name="Ni P."/>
            <person name="Miao G."/>
            <person name="Wang J."/>
            <person name="Wang Q."/>
            <person name="Steinberg C.E."/>
            <person name="Wang H."/>
            <person name="Li N."/>
            <person name="Qian L."/>
            <person name="Zhang G."/>
            <person name="Li Y."/>
            <person name="Yang H."/>
            <person name="Liu X."/>
            <person name="Wang J."/>
            <person name="Yin Y."/>
            <person name="Wang J."/>
        </authorList>
    </citation>
    <scope>NUCLEOTIDE SEQUENCE [LARGE SCALE GENOMIC DNA]</scope>
    <source>
        <strain evidence="1">05x7-T-G4-1.051#20</strain>
    </source>
</reference>